<organism evidence="2 3">
    <name type="scientific">Ensete ventricosum</name>
    <name type="common">Abyssinian banana</name>
    <name type="synonym">Musa ensete</name>
    <dbReference type="NCBI Taxonomy" id="4639"/>
    <lineage>
        <taxon>Eukaryota</taxon>
        <taxon>Viridiplantae</taxon>
        <taxon>Streptophyta</taxon>
        <taxon>Embryophyta</taxon>
        <taxon>Tracheophyta</taxon>
        <taxon>Spermatophyta</taxon>
        <taxon>Magnoliopsida</taxon>
        <taxon>Liliopsida</taxon>
        <taxon>Zingiberales</taxon>
        <taxon>Musaceae</taxon>
        <taxon>Ensete</taxon>
    </lineage>
</organism>
<feature type="compositionally biased region" description="Low complexity" evidence="1">
    <location>
        <begin position="23"/>
        <end position="43"/>
    </location>
</feature>
<accession>A0A426YSX2</accession>
<reference evidence="2 3" key="1">
    <citation type="journal article" date="2014" name="Agronomy (Basel)">
        <title>A Draft Genome Sequence for Ensete ventricosum, the Drought-Tolerant Tree Against Hunger.</title>
        <authorList>
            <person name="Harrison J."/>
            <person name="Moore K.A."/>
            <person name="Paszkiewicz K."/>
            <person name="Jones T."/>
            <person name="Grant M."/>
            <person name="Ambacheew D."/>
            <person name="Muzemil S."/>
            <person name="Studholme D.J."/>
        </authorList>
    </citation>
    <scope>NUCLEOTIDE SEQUENCE [LARGE SCALE GENOMIC DNA]</scope>
</reference>
<comment type="caution">
    <text evidence="2">The sequence shown here is derived from an EMBL/GenBank/DDBJ whole genome shotgun (WGS) entry which is preliminary data.</text>
</comment>
<proteinExistence type="predicted"/>
<protein>
    <submittedName>
        <fullName evidence="2">Uncharacterized protein</fullName>
    </submittedName>
</protein>
<gene>
    <name evidence="2" type="ORF">B296_00012936</name>
</gene>
<feature type="region of interest" description="Disordered" evidence="1">
    <location>
        <begin position="1"/>
        <end position="55"/>
    </location>
</feature>
<name>A0A426YSX2_ENSVE</name>
<dbReference type="AlphaFoldDB" id="A0A426YSX2"/>
<evidence type="ECO:0000313" key="3">
    <source>
        <dbReference type="Proteomes" id="UP000287651"/>
    </source>
</evidence>
<dbReference type="Proteomes" id="UP000287651">
    <property type="component" value="Unassembled WGS sequence"/>
</dbReference>
<evidence type="ECO:0000256" key="1">
    <source>
        <dbReference type="SAM" id="MobiDB-lite"/>
    </source>
</evidence>
<sequence length="193" mass="20883">MKSCLETVSEKLEASSVMTKEGSATASASASGSFAPPSSPSAAEGGREGESTSRARKAAMIQTLEIAIGDGETDVPLSLSLSLRRPSEDIAGRRRLILERGPFLEDQLYLKEQENVHELHMVRSSLWVPSVTRTTTVGSRLGARRISYRRKEANHGISPSAVHPTATVFYLPFPCATWCNIIGSCYVSGRLRS</sequence>
<dbReference type="EMBL" id="AMZH03010417">
    <property type="protein sequence ID" value="RRT54795.1"/>
    <property type="molecule type" value="Genomic_DNA"/>
</dbReference>
<evidence type="ECO:0000313" key="2">
    <source>
        <dbReference type="EMBL" id="RRT54795.1"/>
    </source>
</evidence>